<dbReference type="PANTHER" id="PTHR33450:SF31">
    <property type="entry name" value="EMB|CAB67623.1"/>
    <property type="match status" value="1"/>
</dbReference>
<dbReference type="InterPro" id="IPR008480">
    <property type="entry name" value="DUF761_pln"/>
</dbReference>
<dbReference type="Pfam" id="PF05553">
    <property type="entry name" value="DUF761"/>
    <property type="match status" value="1"/>
</dbReference>
<reference evidence="1" key="1">
    <citation type="submission" date="2020-06" db="EMBL/GenBank/DDBJ databases">
        <authorList>
            <person name="Li T."/>
            <person name="Hu X."/>
            <person name="Zhang T."/>
            <person name="Song X."/>
            <person name="Zhang H."/>
            <person name="Dai N."/>
            <person name="Sheng W."/>
            <person name="Hou X."/>
            <person name="Wei L."/>
        </authorList>
    </citation>
    <scope>NUCLEOTIDE SEQUENCE</scope>
    <source>
        <strain evidence="1">G02</strain>
        <tissue evidence="1">Leaf</tissue>
    </source>
</reference>
<sequence>MKGKGANLLKQIICMVSSLTRAKCMVIRTKTDAMKARLMVTTLTVLSKKKKLSVGAISGKINNAIDGIFNHRRSSSSKDIEEEDDADDDQVSKAIVLYSSKVAMEHESAGLISDEAGCSSGRVQWSGYDEENDDDKYPDLRHSLFDEEEKELEDLLDDTNSSVIDLVKNSKENGESFNLEDEIDEVADMFINKFHKRIRLQKLLSFKRYQQMLERST</sequence>
<dbReference type="AlphaFoldDB" id="A0AAW2N1K3"/>
<protein>
    <submittedName>
        <fullName evidence="1">Uncharacterized protein</fullName>
    </submittedName>
</protein>
<dbReference type="PANTHER" id="PTHR33450">
    <property type="entry name" value="EMB|CAB67623.1-RELATED"/>
    <property type="match status" value="1"/>
</dbReference>
<gene>
    <name evidence="1" type="ORF">Sradi_4868000</name>
</gene>
<organism evidence="1">
    <name type="scientific">Sesamum radiatum</name>
    <name type="common">Black benniseed</name>
    <dbReference type="NCBI Taxonomy" id="300843"/>
    <lineage>
        <taxon>Eukaryota</taxon>
        <taxon>Viridiplantae</taxon>
        <taxon>Streptophyta</taxon>
        <taxon>Embryophyta</taxon>
        <taxon>Tracheophyta</taxon>
        <taxon>Spermatophyta</taxon>
        <taxon>Magnoliopsida</taxon>
        <taxon>eudicotyledons</taxon>
        <taxon>Gunneridae</taxon>
        <taxon>Pentapetalae</taxon>
        <taxon>asterids</taxon>
        <taxon>lamiids</taxon>
        <taxon>Lamiales</taxon>
        <taxon>Pedaliaceae</taxon>
        <taxon>Sesamum</taxon>
    </lineage>
</organism>
<reference evidence="1" key="2">
    <citation type="journal article" date="2024" name="Plant">
        <title>Genomic evolution and insights into agronomic trait innovations of Sesamum species.</title>
        <authorList>
            <person name="Miao H."/>
            <person name="Wang L."/>
            <person name="Qu L."/>
            <person name="Liu H."/>
            <person name="Sun Y."/>
            <person name="Le M."/>
            <person name="Wang Q."/>
            <person name="Wei S."/>
            <person name="Zheng Y."/>
            <person name="Lin W."/>
            <person name="Duan Y."/>
            <person name="Cao H."/>
            <person name="Xiong S."/>
            <person name="Wang X."/>
            <person name="Wei L."/>
            <person name="Li C."/>
            <person name="Ma Q."/>
            <person name="Ju M."/>
            <person name="Zhao R."/>
            <person name="Li G."/>
            <person name="Mu C."/>
            <person name="Tian Q."/>
            <person name="Mei H."/>
            <person name="Zhang T."/>
            <person name="Gao T."/>
            <person name="Zhang H."/>
        </authorList>
    </citation>
    <scope>NUCLEOTIDE SEQUENCE</scope>
    <source>
        <strain evidence="1">G02</strain>
    </source>
</reference>
<comment type="caution">
    <text evidence="1">The sequence shown here is derived from an EMBL/GenBank/DDBJ whole genome shotgun (WGS) entry which is preliminary data.</text>
</comment>
<proteinExistence type="predicted"/>
<dbReference type="EMBL" id="JACGWJ010000021">
    <property type="protein sequence ID" value="KAL0336561.1"/>
    <property type="molecule type" value="Genomic_DNA"/>
</dbReference>
<accession>A0AAW2N1K3</accession>
<name>A0AAW2N1K3_SESRA</name>
<evidence type="ECO:0000313" key="1">
    <source>
        <dbReference type="EMBL" id="KAL0336561.1"/>
    </source>
</evidence>